<dbReference type="SUPFAM" id="SSF51556">
    <property type="entry name" value="Metallo-dependent hydrolases"/>
    <property type="match status" value="1"/>
</dbReference>
<sequence>MPRADFVIRNALIIDGTGAPGRVGDVAVTADRIVAIGDMLPHGGHDIDVKGLALAPGFIDAHTHDDRAVVADPAMTCKVSQGVTTVVVGNCGISLSPVVAPVRPPAPIDLIGSEPEHFFPSFAAYFDHLRNNAPALNVVAQAGHSSLRFMTMDDLKRPATEAEIGRMQEILRQALGEGAAGFSTGLEYPTAEAAPTEEIERIAEVVHEFGGFHSTHMRNEGQDVMASLAESARIGKHAQVPVVISHHKLSGIGHHGKSVETLAAIEGYRTAQVVTLDVYPYVASSTMLAAVRVKRSTRTMIAWSVPFPDLSGRDLADVMREMNLTLDEAVERLSPAGAIYFQMDEADVSRILAYPHSMIGSDGLPHDSHPHPRLWGTFPRVLGHYVRETGLLTLEDAVRKMTGHTAATFGLRDRGVIEEGAFADLVLFDPASVIDTATFENPAQPAAGISGVWVNGVLTWTNGGHSGARAGRGLSRVGLKRLAWAA</sequence>
<dbReference type="AlphaFoldDB" id="A0A4D7BFA6"/>
<reference evidence="3 4" key="1">
    <citation type="submission" date="2019-04" db="EMBL/GenBank/DDBJ databases">
        <title>Phreatobacter aquaticus sp. nov.</title>
        <authorList>
            <person name="Choi A."/>
        </authorList>
    </citation>
    <scope>NUCLEOTIDE SEQUENCE [LARGE SCALE GENOMIC DNA]</scope>
    <source>
        <strain evidence="3 4">KCTC 52518</strain>
    </source>
</reference>
<evidence type="ECO:0000313" key="3">
    <source>
        <dbReference type="EMBL" id="QCI66567.1"/>
    </source>
</evidence>
<evidence type="ECO:0000313" key="4">
    <source>
        <dbReference type="Proteomes" id="UP000298781"/>
    </source>
</evidence>
<dbReference type="RefSeq" id="WP_136962008.1">
    <property type="nucleotide sequence ID" value="NZ_CP039690.1"/>
</dbReference>
<dbReference type="Pfam" id="PF07969">
    <property type="entry name" value="Amidohydro_3"/>
    <property type="match status" value="2"/>
</dbReference>
<dbReference type="InterPro" id="IPR032466">
    <property type="entry name" value="Metal_Hydrolase"/>
</dbReference>
<evidence type="ECO:0000256" key="1">
    <source>
        <dbReference type="ARBA" id="ARBA00022801"/>
    </source>
</evidence>
<dbReference type="Gene3D" id="3.30.1490.130">
    <property type="entry name" value="D-aminoacylase. Domain 3"/>
    <property type="match status" value="1"/>
</dbReference>
<dbReference type="CDD" id="cd01297">
    <property type="entry name" value="D-aminoacylase"/>
    <property type="match status" value="1"/>
</dbReference>
<dbReference type="PANTHER" id="PTHR11113">
    <property type="entry name" value="N-ACETYLGLUCOSAMINE-6-PHOSPHATE DEACETYLASE"/>
    <property type="match status" value="1"/>
</dbReference>
<keyword evidence="1" id="KW-0378">Hydrolase</keyword>
<dbReference type="Proteomes" id="UP000298781">
    <property type="component" value="Chromosome"/>
</dbReference>
<accession>A0A4D7BFA6</accession>
<dbReference type="InterPro" id="IPR011059">
    <property type="entry name" value="Metal-dep_hydrolase_composite"/>
</dbReference>
<gene>
    <name evidence="3" type="ORF">E8M01_21445</name>
</gene>
<dbReference type="GO" id="GO:0016811">
    <property type="term" value="F:hydrolase activity, acting on carbon-nitrogen (but not peptide) bonds, in linear amides"/>
    <property type="evidence" value="ECO:0007669"/>
    <property type="project" value="InterPro"/>
</dbReference>
<dbReference type="Gene3D" id="3.20.20.140">
    <property type="entry name" value="Metal-dependent hydrolases"/>
    <property type="match status" value="1"/>
</dbReference>
<keyword evidence="4" id="KW-1185">Reference proteome</keyword>
<evidence type="ECO:0000259" key="2">
    <source>
        <dbReference type="Pfam" id="PF07969"/>
    </source>
</evidence>
<dbReference type="EMBL" id="CP039690">
    <property type="protein sequence ID" value="QCI66567.1"/>
    <property type="molecule type" value="Genomic_DNA"/>
</dbReference>
<protein>
    <submittedName>
        <fullName evidence="3">D-aminoacylase</fullName>
    </submittedName>
</protein>
<dbReference type="KEGG" id="pstg:E8M01_21445"/>
<feature type="domain" description="Amidohydrolase 3" evidence="2">
    <location>
        <begin position="346"/>
        <end position="457"/>
    </location>
</feature>
<dbReference type="OrthoDB" id="9766983at2"/>
<proteinExistence type="predicted"/>
<dbReference type="SUPFAM" id="SSF51338">
    <property type="entry name" value="Composite domain of metallo-dependent hydrolases"/>
    <property type="match status" value="1"/>
</dbReference>
<dbReference type="InterPro" id="IPR013108">
    <property type="entry name" value="Amidohydro_3"/>
</dbReference>
<feature type="domain" description="Amidohydrolase 3" evidence="2">
    <location>
        <begin position="47"/>
        <end position="245"/>
    </location>
</feature>
<dbReference type="InterPro" id="IPR023100">
    <property type="entry name" value="D-aminoacylase_insert_dom_sf"/>
</dbReference>
<dbReference type="Gene3D" id="2.30.40.10">
    <property type="entry name" value="Urease, subunit C, domain 1"/>
    <property type="match status" value="1"/>
</dbReference>
<name>A0A4D7BFA6_9HYPH</name>
<organism evidence="3 4">
    <name type="scientific">Phreatobacter stygius</name>
    <dbReference type="NCBI Taxonomy" id="1940610"/>
    <lineage>
        <taxon>Bacteria</taxon>
        <taxon>Pseudomonadati</taxon>
        <taxon>Pseudomonadota</taxon>
        <taxon>Alphaproteobacteria</taxon>
        <taxon>Hyphomicrobiales</taxon>
        <taxon>Phreatobacteraceae</taxon>
        <taxon>Phreatobacter</taxon>
    </lineage>
</organism>